<evidence type="ECO:0000313" key="3">
    <source>
        <dbReference type="Proteomes" id="UP000188268"/>
    </source>
</evidence>
<keyword evidence="3" id="KW-1185">Reference proteome</keyword>
<feature type="compositionally biased region" description="Gly residues" evidence="1">
    <location>
        <begin position="7"/>
        <end position="18"/>
    </location>
</feature>
<protein>
    <submittedName>
        <fullName evidence="2">Uncharacterized protein</fullName>
    </submittedName>
</protein>
<name>A0A1R3HDG7_COCAP</name>
<comment type="caution">
    <text evidence="2">The sequence shown here is derived from an EMBL/GenBank/DDBJ whole genome shotgun (WGS) entry which is preliminary data.</text>
</comment>
<dbReference type="AlphaFoldDB" id="A0A1R3HDG7"/>
<evidence type="ECO:0000313" key="2">
    <source>
        <dbReference type="EMBL" id="OMO68392.1"/>
    </source>
</evidence>
<gene>
    <name evidence="2" type="ORF">CCACVL1_19985</name>
</gene>
<dbReference type="Proteomes" id="UP000188268">
    <property type="component" value="Unassembled WGS sequence"/>
</dbReference>
<dbReference type="Gramene" id="OMO68392">
    <property type="protein sequence ID" value="OMO68392"/>
    <property type="gene ID" value="CCACVL1_19985"/>
</dbReference>
<dbReference type="EMBL" id="AWWV01012208">
    <property type="protein sequence ID" value="OMO68392.1"/>
    <property type="molecule type" value="Genomic_DNA"/>
</dbReference>
<sequence length="37" mass="3715">MGPKPHFGGGEVFGGGYSGDQAGSGPPKPFESSLIHK</sequence>
<organism evidence="2 3">
    <name type="scientific">Corchorus capsularis</name>
    <name type="common">Jute</name>
    <dbReference type="NCBI Taxonomy" id="210143"/>
    <lineage>
        <taxon>Eukaryota</taxon>
        <taxon>Viridiplantae</taxon>
        <taxon>Streptophyta</taxon>
        <taxon>Embryophyta</taxon>
        <taxon>Tracheophyta</taxon>
        <taxon>Spermatophyta</taxon>
        <taxon>Magnoliopsida</taxon>
        <taxon>eudicotyledons</taxon>
        <taxon>Gunneridae</taxon>
        <taxon>Pentapetalae</taxon>
        <taxon>rosids</taxon>
        <taxon>malvids</taxon>
        <taxon>Malvales</taxon>
        <taxon>Malvaceae</taxon>
        <taxon>Grewioideae</taxon>
        <taxon>Apeibeae</taxon>
        <taxon>Corchorus</taxon>
    </lineage>
</organism>
<accession>A0A1R3HDG7</accession>
<reference evidence="2 3" key="1">
    <citation type="submission" date="2013-09" db="EMBL/GenBank/DDBJ databases">
        <title>Corchorus capsularis genome sequencing.</title>
        <authorList>
            <person name="Alam M."/>
            <person name="Haque M.S."/>
            <person name="Islam M.S."/>
            <person name="Emdad E.M."/>
            <person name="Islam M.M."/>
            <person name="Ahmed B."/>
            <person name="Halim A."/>
            <person name="Hossen Q.M.M."/>
            <person name="Hossain M.Z."/>
            <person name="Ahmed R."/>
            <person name="Khan M.M."/>
            <person name="Islam R."/>
            <person name="Rashid M.M."/>
            <person name="Khan S.A."/>
            <person name="Rahman M.S."/>
            <person name="Alam M."/>
        </authorList>
    </citation>
    <scope>NUCLEOTIDE SEQUENCE [LARGE SCALE GENOMIC DNA]</scope>
    <source>
        <strain evidence="3">cv. CVL-1</strain>
        <tissue evidence="2">Whole seedling</tissue>
    </source>
</reference>
<evidence type="ECO:0000256" key="1">
    <source>
        <dbReference type="SAM" id="MobiDB-lite"/>
    </source>
</evidence>
<proteinExistence type="predicted"/>
<feature type="region of interest" description="Disordered" evidence="1">
    <location>
        <begin position="1"/>
        <end position="37"/>
    </location>
</feature>